<dbReference type="Pfam" id="PF08626">
    <property type="entry name" value="TRAPPC9-Trs120"/>
    <property type="match status" value="1"/>
</dbReference>
<dbReference type="InterPro" id="IPR004331">
    <property type="entry name" value="SPX_dom"/>
</dbReference>
<feature type="region of interest" description="Disordered" evidence="6">
    <location>
        <begin position="1288"/>
        <end position="1308"/>
    </location>
</feature>
<dbReference type="InterPro" id="IPR058565">
    <property type="entry name" value="Ig_TRAPPC9_Trs120_1st"/>
</dbReference>
<proteinExistence type="predicted"/>
<dbReference type="CDD" id="cd14480">
    <property type="entry name" value="SPX_VTC2_like"/>
    <property type="match status" value="1"/>
</dbReference>
<evidence type="ECO:0000256" key="6">
    <source>
        <dbReference type="SAM" id="MobiDB-lite"/>
    </source>
</evidence>
<dbReference type="EMBL" id="LFZO01000072">
    <property type="protein sequence ID" value="KXT14865.1"/>
    <property type="molecule type" value="Genomic_DNA"/>
</dbReference>
<dbReference type="STRING" id="113226.A0A139IJN1"/>
<evidence type="ECO:0000256" key="3">
    <source>
        <dbReference type="ARBA" id="ARBA00022692"/>
    </source>
</evidence>
<reference evidence="9 10" key="1">
    <citation type="submission" date="2015-07" db="EMBL/GenBank/DDBJ databases">
        <title>Comparative genomics of the Sigatoka disease complex on banana suggests a link between parallel evolutionary changes in Pseudocercospora fijiensis and Pseudocercospora eumusae and increased virulence on the banana host.</title>
        <authorList>
            <person name="Chang T.-C."/>
            <person name="Salvucci A."/>
            <person name="Crous P.W."/>
            <person name="Stergiopoulos I."/>
        </authorList>
    </citation>
    <scope>NUCLEOTIDE SEQUENCE [LARGE SCALE GENOMIC DNA]</scope>
    <source>
        <strain evidence="9 10">CBS 116634</strain>
    </source>
</reference>
<organism evidence="9 10">
    <name type="scientific">Pseudocercospora musae</name>
    <dbReference type="NCBI Taxonomy" id="113226"/>
    <lineage>
        <taxon>Eukaryota</taxon>
        <taxon>Fungi</taxon>
        <taxon>Dikarya</taxon>
        <taxon>Ascomycota</taxon>
        <taxon>Pezizomycotina</taxon>
        <taxon>Dothideomycetes</taxon>
        <taxon>Dothideomycetidae</taxon>
        <taxon>Mycosphaerellales</taxon>
        <taxon>Mycosphaerellaceae</taxon>
        <taxon>Pseudocercospora</taxon>
    </lineage>
</organism>
<dbReference type="GO" id="GO:0000329">
    <property type="term" value="C:fungal-type vacuole membrane"/>
    <property type="evidence" value="ECO:0007669"/>
    <property type="project" value="TreeGrafter"/>
</dbReference>
<dbReference type="FunFam" id="3.20.100.30:FF:000002">
    <property type="entry name" value="Vacuolar transporter chaperone"/>
    <property type="match status" value="1"/>
</dbReference>
<dbReference type="Pfam" id="PF09359">
    <property type="entry name" value="VTC"/>
    <property type="match status" value="1"/>
</dbReference>
<feature type="domain" description="SPX" evidence="8">
    <location>
        <begin position="1259"/>
        <end position="1429"/>
    </location>
</feature>
<evidence type="ECO:0000313" key="9">
    <source>
        <dbReference type="EMBL" id="KXT14864.1"/>
    </source>
</evidence>
<evidence type="ECO:0000256" key="1">
    <source>
        <dbReference type="ARBA" id="ARBA00004128"/>
    </source>
</evidence>
<dbReference type="Pfam" id="PF02656">
    <property type="entry name" value="DUF202"/>
    <property type="match status" value="1"/>
</dbReference>
<comment type="caution">
    <text evidence="9">The sequence shown here is derived from an EMBL/GenBank/DDBJ whole genome shotgun (WGS) entry which is preliminary data.</text>
</comment>
<dbReference type="Gene3D" id="3.20.100.30">
    <property type="entry name" value="VTC, catalytic tunnel domain"/>
    <property type="match status" value="1"/>
</dbReference>
<dbReference type="PANTHER" id="PTHR46140">
    <property type="entry name" value="VACUOLAR TRANSPORTER CHAPERONE 1-RELATED"/>
    <property type="match status" value="1"/>
</dbReference>
<dbReference type="EMBL" id="LFZO01000072">
    <property type="protein sequence ID" value="KXT14864.1"/>
    <property type="molecule type" value="Genomic_DNA"/>
</dbReference>
<dbReference type="GO" id="GO:0033254">
    <property type="term" value="C:vacuolar transporter chaperone complex"/>
    <property type="evidence" value="ECO:0007669"/>
    <property type="project" value="TreeGrafter"/>
</dbReference>
<feature type="compositionally biased region" description="Acidic residues" evidence="6">
    <location>
        <begin position="1865"/>
        <end position="1874"/>
    </location>
</feature>
<feature type="region of interest" description="Disordered" evidence="6">
    <location>
        <begin position="1192"/>
        <end position="1217"/>
    </location>
</feature>
<dbReference type="InterPro" id="IPR018966">
    <property type="entry name" value="VTC_domain"/>
</dbReference>
<dbReference type="InterPro" id="IPR051572">
    <property type="entry name" value="VTC_Complex_Subunit"/>
</dbReference>
<feature type="compositionally biased region" description="Polar residues" evidence="6">
    <location>
        <begin position="271"/>
        <end position="281"/>
    </location>
</feature>
<dbReference type="Pfam" id="PF26254">
    <property type="entry name" value="Ig_TRAPPC9-Trs120_1st"/>
    <property type="match status" value="1"/>
</dbReference>
<feature type="transmembrane region" description="Helical" evidence="7">
    <location>
        <begin position="1974"/>
        <end position="1992"/>
    </location>
</feature>
<dbReference type="InterPro" id="IPR003807">
    <property type="entry name" value="DUF202"/>
</dbReference>
<dbReference type="PROSITE" id="PS51382">
    <property type="entry name" value="SPX"/>
    <property type="match status" value="1"/>
</dbReference>
<evidence type="ECO:0000313" key="10">
    <source>
        <dbReference type="Proteomes" id="UP000073492"/>
    </source>
</evidence>
<dbReference type="GO" id="GO:0006799">
    <property type="term" value="P:polyphosphate biosynthetic process"/>
    <property type="evidence" value="ECO:0007669"/>
    <property type="project" value="UniProtKB-ARBA"/>
</dbReference>
<accession>A0A139IJN1</accession>
<dbReference type="InterPro" id="IPR058563">
    <property type="entry name" value="Trs120_TRAPPC9_N"/>
</dbReference>
<evidence type="ECO:0000256" key="2">
    <source>
        <dbReference type="ARBA" id="ARBA00022554"/>
    </source>
</evidence>
<feature type="region of interest" description="Disordered" evidence="6">
    <location>
        <begin position="191"/>
        <end position="305"/>
    </location>
</feature>
<keyword evidence="4 7" id="KW-1133">Transmembrane helix</keyword>
<dbReference type="Pfam" id="PF26280">
    <property type="entry name" value="Ig_TRAPPC9-Trs120_2nd"/>
    <property type="match status" value="1"/>
</dbReference>
<keyword evidence="5 7" id="KW-0472">Membrane</keyword>
<dbReference type="InterPro" id="IPR042267">
    <property type="entry name" value="VTC_sf"/>
</dbReference>
<keyword evidence="2" id="KW-0926">Vacuole</keyword>
<feature type="compositionally biased region" description="Pro residues" evidence="6">
    <location>
        <begin position="240"/>
        <end position="249"/>
    </location>
</feature>
<dbReference type="Proteomes" id="UP000073492">
    <property type="component" value="Unassembled WGS sequence"/>
</dbReference>
<feature type="region of interest" description="Disordered" evidence="6">
    <location>
        <begin position="1807"/>
        <end position="1891"/>
    </location>
</feature>
<feature type="transmembrane region" description="Helical" evidence="7">
    <location>
        <begin position="2012"/>
        <end position="2032"/>
    </location>
</feature>
<feature type="transmembrane region" description="Helical" evidence="7">
    <location>
        <begin position="1944"/>
        <end position="1962"/>
    </location>
</feature>
<evidence type="ECO:0000259" key="8">
    <source>
        <dbReference type="PROSITE" id="PS51382"/>
    </source>
</evidence>
<feature type="region of interest" description="Disordered" evidence="6">
    <location>
        <begin position="1237"/>
        <end position="1257"/>
    </location>
</feature>
<sequence length="2057" mass="226602">MDNFSTVRPAQISVLVLGVGQITRHTLTQCLRRLQREASVLPLADVSNPSIDADGALLLPRSSARGSLMYSYSCSLPSAQQAQLSPYELYREPLLVLGLLDARRNGIQGSAQELEGASAHLKERHPRVVHRQLVVLAEDDEPDVSGVSNAIAIRNIETANHASLRAAIALLSARFLVDLSTYAKAVQASPTIQTPGQTARSLQRTSSLRGDERRARSGSGAGTPVSAAVSSPADEGSPSRLPPKAPPHPATSFDQIPGAEATSGAPRPDSRSSNQSNSTTGRSKRAASQDRVSLHAFGSSSSQEKARVRGKARVGIVLGSLYMMAGHWSDALTILVEHTSKARSLGDHLWHAKGLEHLLVCMLLLARSGTEFQVPSICDPVAERTGSSTLARSAADARLAAEGMQRQIVRLSVVIPDLVRLILSLYRSAEGALELPFLVYSEAAVRASRLLTVLIAAGGELTPAKLSPLILNSTNLHKSDHEDTAITRQSSALAGSKLLSRAVVADILAQALPSNEDGLGTIDHIRTLAGIASSYAVLGLARKKAIVIKDLVIRLTHALIQARKLGAAEMGIHPAASLSIESGAETLLSIAEESGGISDLMSNTLDIYGAALVPANRADPPAYIASKAFGNPALKRDLLRDLSGFCEASPDPYGVLSLTASLLRIAGPSAAIGVPTDGITNLFTREDQMHLATVIHRTVAISRQLGLTDVQAAYWDPFLVRKVEILQPAGQRAVIDKTKIHMADKLADQPLEPGNPFLYDPSASRPGTAATQTFLLVQNEESECIITLQNPFDIPVDIESLELVTEGMELYSHHMPTTLGPLRFQKVVLMVCPKSAGTTKITGCRIKMQDCYPQIFPIVASAWSTTEPLTLKDLGLAARAPQNAVTNDLRELGIEPKLISATVIDELPTLTLENTAQLQSGLMLLEGESRSLELVLRNVGKITATVFEATDTGDVLRRDDEHKLKVRGLKHKRSKSFLPTMTVRPGDCISFRFRVEGRAGLSNTQANFYYSAADAGQAKHVRVVSAPVVMTVNAALQVHNFDITPCREHDPDSLLVAFDIRNAWPKSVFYECFNKMAPRPQDMSNAQEGQLSPGEIRRVHLDVRHTLKDMKYKDDVDSVRRNFLDQLHVSWRVEAHSGYVDLLSQVLTPESLETIRGSPVNLTLDIANAVPSARVGAFVTITAKLSNRGKRTGPLSVQLVPRGTESSREERRLATADRSSSTSKLFVLVERSNKAKLVRSATSSAPPSDLRDRTHSSNMRYGRTLERAVYAPWKDNYIDYAKLKKLLRDDDSTPSSPSTAEARSDRWTDEDESRFVDELVNVQLEKVHNFHKETCEKLRDRTAKCEAKLDSIAAAEDAANGNAMGSKNPVPSEEEKSKILKEVLAELDHITQETNELEKYSRINYTGFLKAVKKHDRKRGGSYRVRPLLQVRLAALPFNKEDYGPLLFRLSAMYSFVRNSLEGADQANKASENEEGKEEYTSTKFWVHMDNLLEVKTMILRRLPVLVYNPQTSKVAEGNRPDPSITSIYFDNPAFQLYTNKVDRSAGSSLRLRWYGRLNNRPQIWVEKKTVTEDERSHEARFTTKDKYVQRFINGEYHMEKQIKKLEDRAGPESNELKRLKSSVEEIQDFIKTYDLQPVVRANYTRTAFQIPGDDRVRISLDTDLAFIREDAIDQDRPCRDPDTWHRSDIDSNEMEFPFSSIRKGEITRFPFAVLEVKLRNSQAKKSAEWIEDIMNSHLVKAAPRFSKFVHGVSTLFEDYVNTFPFWLSDMETDIRRDPQQAFEEEQAKKQKEMDDEFAVGSLLKSKASVGSPAQRGERRGTAVLSPVGTPADGSFKRTPGNTETARLSSPVGKTATATPTQMDDVVEEPDDDDTGTHTQPTSRETLPGGLKNLFPGFSTSKYAQARRKRTQLPPGVSEPKEWIKDQGPVKVEAKVWLANQRTFIKWQHVSILLASLSLGLFNAAGPDNTVGKALGIVYTLIAVFAAAWGYGMYMWRHNLILKRSGKDFDAVAGPVVVCVGLIIALCLNFGFKYRAVLQEREDQGHSPLLIQSGYLQ</sequence>
<feature type="compositionally biased region" description="Polar residues" evidence="6">
    <location>
        <begin position="191"/>
        <end position="208"/>
    </location>
</feature>
<dbReference type="Pfam" id="PF26251">
    <property type="entry name" value="TPR_TRAPPC9-Trs120"/>
    <property type="match status" value="1"/>
</dbReference>
<dbReference type="InterPro" id="IPR058564">
    <property type="entry name" value="TPR_TRAPPC9_Trs120"/>
</dbReference>
<keyword evidence="3 7" id="KW-0812">Transmembrane</keyword>
<evidence type="ECO:0000256" key="5">
    <source>
        <dbReference type="ARBA" id="ARBA00023136"/>
    </source>
</evidence>
<name>A0A139IJN1_9PEZI</name>
<protein>
    <recommendedName>
        <fullName evidence="8">SPX domain-containing protein</fullName>
    </recommendedName>
</protein>
<dbReference type="PANTHER" id="PTHR46140:SF2">
    <property type="entry name" value="VACUOLAR TRANSPORTER CHAPERONE 3 COMPLEX SUBUNIT 3-RELATED"/>
    <property type="match status" value="1"/>
</dbReference>
<feature type="compositionally biased region" description="Basic and acidic residues" evidence="6">
    <location>
        <begin position="1205"/>
        <end position="1215"/>
    </location>
</feature>
<comment type="subcellular location">
    <subcellularLocation>
        <location evidence="1">Vacuole membrane</location>
        <topology evidence="1">Multi-pass membrane protein</topology>
    </subcellularLocation>
</comment>
<dbReference type="OrthoDB" id="27962at2759"/>
<gene>
    <name evidence="9" type="ORF">AC579_743</name>
</gene>
<keyword evidence="10" id="KW-1185">Reference proteome</keyword>
<evidence type="ECO:0000256" key="7">
    <source>
        <dbReference type="SAM" id="Phobius"/>
    </source>
</evidence>
<evidence type="ECO:0000256" key="4">
    <source>
        <dbReference type="ARBA" id="ARBA00022989"/>
    </source>
</evidence>